<sequence>MKYIGPFLRLNSLTLDNIKTQIFHLSKETIKTLALNSKCGIQISYKEFIKNIPNFDNNTKSSFYPLLCLYKKASPKITFKHDKMLWNESKFKKEVDIPSNAFLTLSLLELSEYYKQFENIKNSKYKLAQIYTELAKKQLEFYGNHLRNQEGLFVNMLDVADPLMGDYKFEDKAKNFKFSHQAFMMCAYYKCSLSLEEDEGKSFKLFAYDILKMFMTHREELYSLPYSEIVKLCLALNIFYIYSREFEVKTLLMDLNDLLRDSHDEYSQSTSGKKLDVDLMLFLNYYLMFKNTSITKYKDDSEKLFTKLSRHYNSDVQNLFKDSDSKEISYSSNEIILYFIMTYISAIHNQDDDDINRMCVGLYKNSVVNSGIILSWPDSPSLDDPERYMNFSSKSEDLLDEQHFKLPSIGTPKTLELASIFAKKITYVKKKDMFKQSKTSFDSTKNMHLFYLFIMLEKHLDIKREDKE</sequence>
<proteinExistence type="predicted"/>
<keyword evidence="2" id="KW-1185">Reference proteome</keyword>
<protein>
    <submittedName>
        <fullName evidence="1">Uncharacterized protein</fullName>
    </submittedName>
</protein>
<dbReference type="Proteomes" id="UP001056429">
    <property type="component" value="Unassembled WGS sequence"/>
</dbReference>
<dbReference type="AlphaFoldDB" id="A0A9J6P195"/>
<reference evidence="1" key="1">
    <citation type="journal article" date="2021" name="mSystems">
        <title>Bacteria and Archaea Synergistically Convert Glycine Betaine to Biogenic Methane in the Formosa Cold Seep of the South China Sea.</title>
        <authorList>
            <person name="Li L."/>
            <person name="Zhang W."/>
            <person name="Zhang S."/>
            <person name="Song L."/>
            <person name="Sun Q."/>
            <person name="Zhang H."/>
            <person name="Xiang H."/>
            <person name="Dong X."/>
        </authorList>
    </citation>
    <scope>NUCLEOTIDE SEQUENCE</scope>
    <source>
        <strain evidence="1">ZWT</strain>
    </source>
</reference>
<dbReference type="RefSeq" id="WP_250859466.1">
    <property type="nucleotide sequence ID" value="NZ_JAGSOJ010000002.1"/>
</dbReference>
<gene>
    <name evidence="1" type="ORF">KDK92_11890</name>
</gene>
<evidence type="ECO:0000313" key="1">
    <source>
        <dbReference type="EMBL" id="MCM1990431.1"/>
    </source>
</evidence>
<dbReference type="EMBL" id="JAGSOJ010000002">
    <property type="protein sequence ID" value="MCM1990431.1"/>
    <property type="molecule type" value="Genomic_DNA"/>
</dbReference>
<evidence type="ECO:0000313" key="2">
    <source>
        <dbReference type="Proteomes" id="UP001056429"/>
    </source>
</evidence>
<accession>A0A9J6P195</accession>
<comment type="caution">
    <text evidence="1">The sequence shown here is derived from an EMBL/GenBank/DDBJ whole genome shotgun (WGS) entry which is preliminary data.</text>
</comment>
<name>A0A9J6P195_9CLOT</name>
<organism evidence="1 2">
    <name type="scientific">Oceanirhabdus seepicola</name>
    <dbReference type="NCBI Taxonomy" id="2828781"/>
    <lineage>
        <taxon>Bacteria</taxon>
        <taxon>Bacillati</taxon>
        <taxon>Bacillota</taxon>
        <taxon>Clostridia</taxon>
        <taxon>Eubacteriales</taxon>
        <taxon>Clostridiaceae</taxon>
        <taxon>Oceanirhabdus</taxon>
    </lineage>
</organism>
<reference evidence="1" key="2">
    <citation type="submission" date="2021-04" db="EMBL/GenBank/DDBJ databases">
        <authorList>
            <person name="Dong X."/>
        </authorList>
    </citation>
    <scope>NUCLEOTIDE SEQUENCE</scope>
    <source>
        <strain evidence="1">ZWT</strain>
    </source>
</reference>